<dbReference type="InterPro" id="IPR036236">
    <property type="entry name" value="Znf_C2H2_sf"/>
</dbReference>
<evidence type="ECO:0000256" key="3">
    <source>
        <dbReference type="ARBA" id="ARBA00022771"/>
    </source>
</evidence>
<keyword evidence="3 5" id="KW-0863">Zinc-finger</keyword>
<evidence type="ECO:0000313" key="7">
    <source>
        <dbReference type="EMBL" id="KFD51988.1"/>
    </source>
</evidence>
<proteinExistence type="predicted"/>
<dbReference type="EMBL" id="KL363233">
    <property type="protein sequence ID" value="KFD51988.1"/>
    <property type="molecule type" value="Genomic_DNA"/>
</dbReference>
<protein>
    <recommendedName>
        <fullName evidence="6">C2H2-type domain-containing protein</fullName>
    </recommendedName>
</protein>
<name>A0A085M442_9BILA</name>
<dbReference type="SUPFAM" id="SSF57667">
    <property type="entry name" value="beta-beta-alpha zinc fingers"/>
    <property type="match status" value="2"/>
</dbReference>
<keyword evidence="1" id="KW-0479">Metal-binding</keyword>
<evidence type="ECO:0000256" key="4">
    <source>
        <dbReference type="ARBA" id="ARBA00022833"/>
    </source>
</evidence>
<evidence type="ECO:0000259" key="6">
    <source>
        <dbReference type="PROSITE" id="PS50157"/>
    </source>
</evidence>
<dbReference type="PANTHER" id="PTHR24379:SF121">
    <property type="entry name" value="C2H2-TYPE DOMAIN-CONTAINING PROTEIN"/>
    <property type="match status" value="1"/>
</dbReference>
<dbReference type="Gene3D" id="3.30.160.60">
    <property type="entry name" value="Classic Zinc Finger"/>
    <property type="match status" value="2"/>
</dbReference>
<accession>A0A085M442</accession>
<reference evidence="7 8" key="1">
    <citation type="journal article" date="2014" name="Nat. Genet.">
        <title>Genome and transcriptome of the porcine whipworm Trichuris suis.</title>
        <authorList>
            <person name="Jex A.R."/>
            <person name="Nejsum P."/>
            <person name="Schwarz E.M."/>
            <person name="Hu L."/>
            <person name="Young N.D."/>
            <person name="Hall R.S."/>
            <person name="Korhonen P.K."/>
            <person name="Liao S."/>
            <person name="Thamsborg S."/>
            <person name="Xia J."/>
            <person name="Xu P."/>
            <person name="Wang S."/>
            <person name="Scheerlinck J.P."/>
            <person name="Hofmann A."/>
            <person name="Sternberg P.W."/>
            <person name="Wang J."/>
            <person name="Gasser R.B."/>
        </authorList>
    </citation>
    <scope>NUCLEOTIDE SEQUENCE [LARGE SCALE GENOMIC DNA]</scope>
    <source>
        <strain evidence="7">DCEP-RM93M</strain>
    </source>
</reference>
<organism evidence="7 8">
    <name type="scientific">Trichuris suis</name>
    <name type="common">pig whipworm</name>
    <dbReference type="NCBI Taxonomy" id="68888"/>
    <lineage>
        <taxon>Eukaryota</taxon>
        <taxon>Metazoa</taxon>
        <taxon>Ecdysozoa</taxon>
        <taxon>Nematoda</taxon>
        <taxon>Enoplea</taxon>
        <taxon>Dorylaimia</taxon>
        <taxon>Trichinellida</taxon>
        <taxon>Trichuridae</taxon>
        <taxon>Trichuris</taxon>
    </lineage>
</organism>
<dbReference type="PROSITE" id="PS00028">
    <property type="entry name" value="ZINC_FINGER_C2H2_1"/>
    <property type="match status" value="5"/>
</dbReference>
<feature type="domain" description="C2H2-type" evidence="6">
    <location>
        <begin position="152"/>
        <end position="179"/>
    </location>
</feature>
<evidence type="ECO:0000256" key="2">
    <source>
        <dbReference type="ARBA" id="ARBA00022737"/>
    </source>
</evidence>
<sequence length="465" mass="51708">MTMPEAAIVKREQDNEFTAGGRFCQRLPPSFCRFGGARKTSTLQEVAIPPTGYLIGILKMESGVSHKLHSPETKSPLGCSEACNGHVKCDSSLAVACSECYVGLDNANLLRGHFRPGSYLKKDLCCRICLGVFASDCARRAHARIHENRAPFVCPECGEQFTNGQKRDQHMLIHQGERWVTVAWMCPVCYKHYNNMDMLLSHLIDVHTELLYSCEPCSRVLHSVSAFERHCQQKHGKESVRHPTLYYACGILSCSWKTRSRDQLKEHFCEHLSRPADLPRCCCCGRIFQTESDLLKHQAAFHSQCAAAEDGYAAAMWADPVSTDLVNAWSAASGEFISSTGSSYKCVVGKKARFGSKALSSTVKLPLCSAINAETHDKPVDASLKCRCCGVMAPENKILLEHGQDHIKAGSSVCLLCKNMPLHDDTTLRQHLKLHVQREFEEGVQPVVLSTADYYCMLRVLHLQA</sequence>
<keyword evidence="2" id="KW-0677">Repeat</keyword>
<keyword evidence="8" id="KW-1185">Reference proteome</keyword>
<evidence type="ECO:0000256" key="1">
    <source>
        <dbReference type="ARBA" id="ARBA00022723"/>
    </source>
</evidence>
<dbReference type="AlphaFoldDB" id="A0A085M442"/>
<feature type="domain" description="C2H2-type" evidence="6">
    <location>
        <begin position="212"/>
        <end position="240"/>
    </location>
</feature>
<dbReference type="PROSITE" id="PS50157">
    <property type="entry name" value="ZINC_FINGER_C2H2_2"/>
    <property type="match status" value="3"/>
</dbReference>
<evidence type="ECO:0000313" key="8">
    <source>
        <dbReference type="Proteomes" id="UP000030764"/>
    </source>
</evidence>
<gene>
    <name evidence="7" type="ORF">M513_07120</name>
</gene>
<dbReference type="GO" id="GO:0008270">
    <property type="term" value="F:zinc ion binding"/>
    <property type="evidence" value="ECO:0007669"/>
    <property type="project" value="UniProtKB-KW"/>
</dbReference>
<keyword evidence="4" id="KW-0862">Zinc</keyword>
<dbReference type="Proteomes" id="UP000030764">
    <property type="component" value="Unassembled WGS sequence"/>
</dbReference>
<evidence type="ECO:0000256" key="5">
    <source>
        <dbReference type="PROSITE-ProRule" id="PRU00042"/>
    </source>
</evidence>
<dbReference type="SMART" id="SM00355">
    <property type="entry name" value="ZnF_C2H2"/>
    <property type="match status" value="8"/>
</dbReference>
<dbReference type="PANTHER" id="PTHR24379">
    <property type="entry name" value="KRAB AND ZINC FINGER DOMAIN-CONTAINING"/>
    <property type="match status" value="1"/>
</dbReference>
<feature type="domain" description="C2H2-type" evidence="6">
    <location>
        <begin position="279"/>
        <end position="303"/>
    </location>
</feature>
<dbReference type="InterPro" id="IPR013087">
    <property type="entry name" value="Znf_C2H2_type"/>
</dbReference>